<dbReference type="AlphaFoldDB" id="A0AA88KDG9"/>
<evidence type="ECO:0000256" key="2">
    <source>
        <dbReference type="ARBA" id="ARBA00022737"/>
    </source>
</evidence>
<dbReference type="InterPro" id="IPR001611">
    <property type="entry name" value="Leu-rich_rpt"/>
</dbReference>
<dbReference type="PANTHER" id="PTHR48051:SF1">
    <property type="entry name" value="RAS SUPPRESSOR PROTEIN 1"/>
    <property type="match status" value="1"/>
</dbReference>
<proteinExistence type="predicted"/>
<comment type="caution">
    <text evidence="4">The sequence shown here is derived from an EMBL/GenBank/DDBJ whole genome shotgun (WGS) entry which is preliminary data.</text>
</comment>
<dbReference type="PANTHER" id="PTHR48051">
    <property type="match status" value="1"/>
</dbReference>
<gene>
    <name evidence="4" type="ORF">C9374_010449</name>
</gene>
<dbReference type="RefSeq" id="XP_044543879.1">
    <property type="nucleotide sequence ID" value="XM_044685994.1"/>
</dbReference>
<evidence type="ECO:0000313" key="5">
    <source>
        <dbReference type="Proteomes" id="UP000816034"/>
    </source>
</evidence>
<dbReference type="GO" id="GO:0005737">
    <property type="term" value="C:cytoplasm"/>
    <property type="evidence" value="ECO:0007669"/>
    <property type="project" value="TreeGrafter"/>
</dbReference>
<keyword evidence="2" id="KW-0677">Repeat</keyword>
<reference evidence="4 5" key="1">
    <citation type="journal article" date="2018" name="BMC Genomics">
        <title>The genome of Naegleria lovaniensis, the basis for a comparative approach to unravel pathogenicity factors of the human pathogenic amoeba N. fowleri.</title>
        <authorList>
            <person name="Liechti N."/>
            <person name="Schurch N."/>
            <person name="Bruggmann R."/>
            <person name="Wittwer M."/>
        </authorList>
    </citation>
    <scope>NUCLEOTIDE SEQUENCE [LARGE SCALE GENOMIC DNA]</scope>
    <source>
        <strain evidence="4 5">ATCC 30569</strain>
    </source>
</reference>
<dbReference type="SUPFAM" id="SSF52058">
    <property type="entry name" value="L domain-like"/>
    <property type="match status" value="1"/>
</dbReference>
<dbReference type="InterPro" id="IPR050216">
    <property type="entry name" value="LRR_domain-containing"/>
</dbReference>
<dbReference type="InterPro" id="IPR003591">
    <property type="entry name" value="Leu-rich_rpt_typical-subtyp"/>
</dbReference>
<dbReference type="EMBL" id="PYSW02000043">
    <property type="protein sequence ID" value="KAG2374705.1"/>
    <property type="molecule type" value="Genomic_DNA"/>
</dbReference>
<sequence length="432" mass="49235">MQQQPPHQDDHAGNDDGSSTSIQEGDPTATLSSSASDQTSTSELALTEEENQIVYTTTSLVLRAIDLKYRILNLANSQISDKIMNTIQDVLNGYVRIESLTAIWELNLAQNSISILPTCLTMFTRVERVFLNENQLSSIPEDEILTKLVNCKIISFSNNLLTNFPINNPFPKYSLTKLTLSNNQIQFLPKYIGECVNLVEIDLSHNNLKTIPKEIENCKKLMRLFIDHNPLICLPYELRNLSKLRTFRCDSFNIEERKRFYQKMCLKHDSTLLEFAKRFIVNSDHQLCHGKCCQVQHDEESSPMRDIHDMDMSDDDHVGAITIASSTTSVSSSRNKETSFECSSSQHFKLNFDLLKAHYKSTVPKHLLDDLIDHTRMNCCSTCNQFMSQNTGINFIALSKLPTKSKHQLEQIPLFCRACSTECFSNFPNKII</sequence>
<organism evidence="4 5">
    <name type="scientific">Naegleria lovaniensis</name>
    <name type="common">Amoeba</name>
    <dbReference type="NCBI Taxonomy" id="51637"/>
    <lineage>
        <taxon>Eukaryota</taxon>
        <taxon>Discoba</taxon>
        <taxon>Heterolobosea</taxon>
        <taxon>Tetramitia</taxon>
        <taxon>Eutetramitia</taxon>
        <taxon>Vahlkampfiidae</taxon>
        <taxon>Naegleria</taxon>
    </lineage>
</organism>
<keyword evidence="1" id="KW-0433">Leucine-rich repeat</keyword>
<evidence type="ECO:0000313" key="4">
    <source>
        <dbReference type="EMBL" id="KAG2374705.1"/>
    </source>
</evidence>
<evidence type="ECO:0000256" key="1">
    <source>
        <dbReference type="ARBA" id="ARBA00022614"/>
    </source>
</evidence>
<dbReference type="SMART" id="SM00369">
    <property type="entry name" value="LRR_TYP"/>
    <property type="match status" value="4"/>
</dbReference>
<accession>A0AA88KDG9</accession>
<dbReference type="Gene3D" id="3.80.10.10">
    <property type="entry name" value="Ribonuclease Inhibitor"/>
    <property type="match status" value="2"/>
</dbReference>
<feature type="region of interest" description="Disordered" evidence="3">
    <location>
        <begin position="1"/>
        <end position="44"/>
    </location>
</feature>
<dbReference type="Pfam" id="PF13855">
    <property type="entry name" value="LRR_8"/>
    <property type="match status" value="1"/>
</dbReference>
<name>A0AA88KDG9_NAELO</name>
<evidence type="ECO:0000256" key="3">
    <source>
        <dbReference type="SAM" id="MobiDB-lite"/>
    </source>
</evidence>
<protein>
    <submittedName>
        <fullName evidence="4">Uncharacterized protein</fullName>
    </submittedName>
</protein>
<dbReference type="PROSITE" id="PS51450">
    <property type="entry name" value="LRR"/>
    <property type="match status" value="2"/>
</dbReference>
<keyword evidence="5" id="KW-1185">Reference proteome</keyword>
<dbReference type="Proteomes" id="UP000816034">
    <property type="component" value="Unassembled WGS sequence"/>
</dbReference>
<feature type="compositionally biased region" description="Low complexity" evidence="3">
    <location>
        <begin position="28"/>
        <end position="44"/>
    </location>
</feature>
<dbReference type="InterPro" id="IPR032675">
    <property type="entry name" value="LRR_dom_sf"/>
</dbReference>
<dbReference type="GeneID" id="68102903"/>